<name>A0A8H9TGA6_VIBVL</name>
<comment type="caution">
    <text evidence="1">The sequence shown here is derived from an EMBL/GenBank/DDBJ whole genome shotgun (WGS) entry which is preliminary data.</text>
</comment>
<gene>
    <name evidence="1" type="ORF">I7730_16215</name>
</gene>
<protein>
    <submittedName>
        <fullName evidence="1">Uncharacterized protein</fullName>
    </submittedName>
</protein>
<reference evidence="1" key="2">
    <citation type="submission" date="2019-01" db="EMBL/GenBank/DDBJ databases">
        <authorList>
            <consortium name="NCBI Pathogen Detection Project"/>
        </authorList>
    </citation>
    <scope>NUCLEOTIDE SEQUENCE</scope>
    <source>
        <strain evidence="1">BCW_3452</strain>
    </source>
</reference>
<sequence length="92" mass="10157">MIVTITLTPNVAQSELHSNDQELANEYRVEVNSDVKKELIANVALDVFHTNVPIKHLDDFNFIVRDADGIEIEESAATQEGLTSSKGTFLGE</sequence>
<dbReference type="EMBL" id="DACRBY010000020">
    <property type="protein sequence ID" value="HAS8541329.1"/>
    <property type="molecule type" value="Genomic_DNA"/>
</dbReference>
<accession>A0A8H9TGA6</accession>
<reference evidence="1" key="1">
    <citation type="journal article" date="2018" name="Genome Biol.">
        <title>SKESA: strategic k-mer extension for scrupulous assemblies.</title>
        <authorList>
            <person name="Souvorov A."/>
            <person name="Agarwala R."/>
            <person name="Lipman D.J."/>
        </authorList>
    </citation>
    <scope>NUCLEOTIDE SEQUENCE</scope>
    <source>
        <strain evidence="1">BCW_3452</strain>
    </source>
</reference>
<dbReference type="AlphaFoldDB" id="A0A8H9TGA6"/>
<evidence type="ECO:0000313" key="1">
    <source>
        <dbReference type="EMBL" id="HAS8541329.1"/>
    </source>
</evidence>
<organism evidence="1">
    <name type="scientific">Vibrio vulnificus</name>
    <dbReference type="NCBI Taxonomy" id="672"/>
    <lineage>
        <taxon>Bacteria</taxon>
        <taxon>Pseudomonadati</taxon>
        <taxon>Pseudomonadota</taxon>
        <taxon>Gammaproteobacteria</taxon>
        <taxon>Vibrionales</taxon>
        <taxon>Vibrionaceae</taxon>
        <taxon>Vibrio</taxon>
    </lineage>
</organism>
<dbReference type="Proteomes" id="UP000863257">
    <property type="component" value="Unassembled WGS sequence"/>
</dbReference>
<proteinExistence type="predicted"/>